<evidence type="ECO:0000313" key="2">
    <source>
        <dbReference type="EMBL" id="KAF6197618.1"/>
    </source>
</evidence>
<dbReference type="EMBL" id="WIXP02000017">
    <property type="protein sequence ID" value="KAF6197618.1"/>
    <property type="molecule type" value="Genomic_DNA"/>
</dbReference>
<gene>
    <name evidence="2" type="ORF">GE061_008584</name>
</gene>
<proteinExistence type="predicted"/>
<accession>A0A8S9WN16</accession>
<feature type="compositionally biased region" description="Low complexity" evidence="1">
    <location>
        <begin position="85"/>
        <end position="102"/>
    </location>
</feature>
<organism evidence="2 3">
    <name type="scientific">Apolygus lucorum</name>
    <name type="common">Small green plant bug</name>
    <name type="synonym">Lygocoris lucorum</name>
    <dbReference type="NCBI Taxonomy" id="248454"/>
    <lineage>
        <taxon>Eukaryota</taxon>
        <taxon>Metazoa</taxon>
        <taxon>Ecdysozoa</taxon>
        <taxon>Arthropoda</taxon>
        <taxon>Hexapoda</taxon>
        <taxon>Insecta</taxon>
        <taxon>Pterygota</taxon>
        <taxon>Neoptera</taxon>
        <taxon>Paraneoptera</taxon>
        <taxon>Hemiptera</taxon>
        <taxon>Heteroptera</taxon>
        <taxon>Panheteroptera</taxon>
        <taxon>Cimicomorpha</taxon>
        <taxon>Miridae</taxon>
        <taxon>Mirini</taxon>
        <taxon>Apolygus</taxon>
    </lineage>
</organism>
<sequence>MSLAEELELCHQDIDKYPTSCLCRELSLEDRSTSCSELVPELIEQAVQTDEVNISIRRRLTNMETQTEHEVQVSQPNTSEASNESKATFSDSSSITSRFSSSLEEEFHGMQTDEDHGEDDIHGLPTTCSRSLVNREVAFTQTDMFVMPPKSSRCCCSQTQTDELQVSQPNTSDTSSR</sequence>
<keyword evidence="3" id="KW-1185">Reference proteome</keyword>
<dbReference type="Proteomes" id="UP000466442">
    <property type="component" value="Unassembled WGS sequence"/>
</dbReference>
<protein>
    <submittedName>
        <fullName evidence="2">Uncharacterized protein</fullName>
    </submittedName>
</protein>
<comment type="caution">
    <text evidence="2">The sequence shown here is derived from an EMBL/GenBank/DDBJ whole genome shotgun (WGS) entry which is preliminary data.</text>
</comment>
<feature type="compositionally biased region" description="Polar residues" evidence="1">
    <location>
        <begin position="72"/>
        <end position="84"/>
    </location>
</feature>
<name>A0A8S9WN16_APOLU</name>
<reference evidence="2" key="1">
    <citation type="journal article" date="2021" name="Mol. Ecol. Resour.">
        <title>Apolygus lucorum genome provides insights into omnivorousness and mesophyll feeding.</title>
        <authorList>
            <person name="Liu Y."/>
            <person name="Liu H."/>
            <person name="Wang H."/>
            <person name="Huang T."/>
            <person name="Liu B."/>
            <person name="Yang B."/>
            <person name="Yin L."/>
            <person name="Li B."/>
            <person name="Zhang Y."/>
            <person name="Zhang S."/>
            <person name="Jiang F."/>
            <person name="Zhang X."/>
            <person name="Ren Y."/>
            <person name="Wang B."/>
            <person name="Wang S."/>
            <person name="Lu Y."/>
            <person name="Wu K."/>
            <person name="Fan W."/>
            <person name="Wang G."/>
        </authorList>
    </citation>
    <scope>NUCLEOTIDE SEQUENCE</scope>
    <source>
        <strain evidence="2">12Hb</strain>
    </source>
</reference>
<evidence type="ECO:0000256" key="1">
    <source>
        <dbReference type="SAM" id="MobiDB-lite"/>
    </source>
</evidence>
<feature type="compositionally biased region" description="Basic and acidic residues" evidence="1">
    <location>
        <begin position="105"/>
        <end position="119"/>
    </location>
</feature>
<feature type="region of interest" description="Disordered" evidence="1">
    <location>
        <begin position="63"/>
        <end position="119"/>
    </location>
</feature>
<evidence type="ECO:0000313" key="3">
    <source>
        <dbReference type="Proteomes" id="UP000466442"/>
    </source>
</evidence>
<dbReference type="AlphaFoldDB" id="A0A8S9WN16"/>